<feature type="compositionally biased region" description="Acidic residues" evidence="1">
    <location>
        <begin position="85"/>
        <end position="115"/>
    </location>
</feature>
<feature type="compositionally biased region" description="Basic and acidic residues" evidence="1">
    <location>
        <begin position="120"/>
        <end position="132"/>
    </location>
</feature>
<feature type="region of interest" description="Disordered" evidence="1">
    <location>
        <begin position="343"/>
        <end position="365"/>
    </location>
</feature>
<feature type="compositionally biased region" description="Basic and acidic residues" evidence="1">
    <location>
        <begin position="343"/>
        <end position="354"/>
    </location>
</feature>
<comment type="caution">
    <text evidence="2">The sequence shown here is derived from an EMBL/GenBank/DDBJ whole genome shotgun (WGS) entry which is preliminary data.</text>
</comment>
<evidence type="ECO:0000313" key="2">
    <source>
        <dbReference type="EMBL" id="CAG8387004.1"/>
    </source>
</evidence>
<dbReference type="Proteomes" id="UP001152592">
    <property type="component" value="Unassembled WGS sequence"/>
</dbReference>
<feature type="compositionally biased region" description="Polar residues" evidence="1">
    <location>
        <begin position="133"/>
        <end position="150"/>
    </location>
</feature>
<dbReference type="EMBL" id="CAJVPD010000240">
    <property type="protein sequence ID" value="CAG8387004.1"/>
    <property type="molecule type" value="Genomic_DNA"/>
</dbReference>
<evidence type="ECO:0000313" key="3">
    <source>
        <dbReference type="Proteomes" id="UP001152592"/>
    </source>
</evidence>
<proteinExistence type="predicted"/>
<evidence type="ECO:0000256" key="1">
    <source>
        <dbReference type="SAM" id="MobiDB-lite"/>
    </source>
</evidence>
<dbReference type="AlphaFoldDB" id="A0A9W4JB97"/>
<reference evidence="2" key="1">
    <citation type="submission" date="2021-07" db="EMBL/GenBank/DDBJ databases">
        <authorList>
            <person name="Branca A.L. A."/>
        </authorList>
    </citation>
    <scope>NUCLEOTIDE SEQUENCE</scope>
</reference>
<organism evidence="2 3">
    <name type="scientific">Penicillium salamii</name>
    <dbReference type="NCBI Taxonomy" id="1612424"/>
    <lineage>
        <taxon>Eukaryota</taxon>
        <taxon>Fungi</taxon>
        <taxon>Dikarya</taxon>
        <taxon>Ascomycota</taxon>
        <taxon>Pezizomycotina</taxon>
        <taxon>Eurotiomycetes</taxon>
        <taxon>Eurotiomycetidae</taxon>
        <taxon>Eurotiales</taxon>
        <taxon>Aspergillaceae</taxon>
        <taxon>Penicillium</taxon>
    </lineage>
</organism>
<gene>
    <name evidence="2" type="ORF">PSALAMII_LOCUS6334</name>
</gene>
<evidence type="ECO:0008006" key="4">
    <source>
        <dbReference type="Google" id="ProtNLM"/>
    </source>
</evidence>
<name>A0A9W4JB97_9EURO</name>
<feature type="region of interest" description="Disordered" evidence="1">
    <location>
        <begin position="79"/>
        <end position="157"/>
    </location>
</feature>
<dbReference type="OrthoDB" id="8300194at2759"/>
<accession>A0A9W4JB97</accession>
<feature type="region of interest" description="Disordered" evidence="1">
    <location>
        <begin position="177"/>
        <end position="198"/>
    </location>
</feature>
<sequence length="365" mass="41417">MSPKAKSIFAKRPIKVVVGSEERVYYVHHGALEAHPAFEAQLREATDDYMYHINWSAYDEQTVECALGFLYTGGYEAPEATPEVEVVEEAEAEAGEEAPAEEDEVVEEAEEEAEEGMTSQRDDPKCSEEKTNRPSVPTTPGSETSDSPALSESDLNERPLTPLGLCCGVNLPEYAAAKTPETEKEEEEPTPEPKESSASEIYLHTKVYWFAHQLEFANLKQYSLNRLAKVLVDLEQTEKDLFPYLADGIRLIYTTTEATDDARYLLSQFVAFKYATLVGEDFDKLTSEGGEFMVDVSHKLARKLISLSHIFQEKFEELERRNEELETESAEKDKQLETLKEEVKQYEDREKTDPAQKYPAFTYQI</sequence>
<protein>
    <recommendedName>
        <fullName evidence="4">BTB domain-containing protein</fullName>
    </recommendedName>
</protein>